<proteinExistence type="predicted"/>
<dbReference type="Proteomes" id="UP000468591">
    <property type="component" value="Unassembled WGS sequence"/>
</dbReference>
<feature type="transmembrane region" description="Helical" evidence="1">
    <location>
        <begin position="89"/>
        <end position="108"/>
    </location>
</feature>
<feature type="transmembrane region" description="Helical" evidence="1">
    <location>
        <begin position="17"/>
        <end position="39"/>
    </location>
</feature>
<evidence type="ECO:0000313" key="3">
    <source>
        <dbReference type="Proteomes" id="UP000468591"/>
    </source>
</evidence>
<reference evidence="2 3" key="1">
    <citation type="submission" date="2020-01" db="EMBL/GenBank/DDBJ databases">
        <title>Sulfitobacter sediminilitoris sp. nov., isolated from a tidal flat.</title>
        <authorList>
            <person name="Park S."/>
            <person name="Yoon J.-H."/>
        </authorList>
    </citation>
    <scope>NUCLEOTIDE SEQUENCE [LARGE SCALE GENOMIC DNA]</scope>
    <source>
        <strain evidence="2 3">JBTF-M27</strain>
    </source>
</reference>
<organism evidence="2 3">
    <name type="scientific">Sulfitobacter sediminilitoris</name>
    <dbReference type="NCBI Taxonomy" id="2698830"/>
    <lineage>
        <taxon>Bacteria</taxon>
        <taxon>Pseudomonadati</taxon>
        <taxon>Pseudomonadota</taxon>
        <taxon>Alphaproteobacteria</taxon>
        <taxon>Rhodobacterales</taxon>
        <taxon>Roseobacteraceae</taxon>
        <taxon>Sulfitobacter</taxon>
    </lineage>
</organism>
<keyword evidence="1" id="KW-1133">Transmembrane helix</keyword>
<dbReference type="Pfam" id="PF06197">
    <property type="entry name" value="DUF998"/>
    <property type="match status" value="1"/>
</dbReference>
<feature type="transmembrane region" description="Helical" evidence="1">
    <location>
        <begin position="59"/>
        <end position="77"/>
    </location>
</feature>
<evidence type="ECO:0000313" key="2">
    <source>
        <dbReference type="EMBL" id="NEK22551.1"/>
    </source>
</evidence>
<gene>
    <name evidence="2" type="ORF">GV827_09060</name>
</gene>
<feature type="transmembrane region" description="Helical" evidence="1">
    <location>
        <begin position="185"/>
        <end position="204"/>
    </location>
</feature>
<comment type="caution">
    <text evidence="2">The sequence shown here is derived from an EMBL/GenBank/DDBJ whole genome shotgun (WGS) entry which is preliminary data.</text>
</comment>
<dbReference type="EMBL" id="JAABNT010000004">
    <property type="protein sequence ID" value="NEK22551.1"/>
    <property type="molecule type" value="Genomic_DNA"/>
</dbReference>
<name>A0A6P0C8M1_9RHOB</name>
<evidence type="ECO:0000256" key="1">
    <source>
        <dbReference type="SAM" id="Phobius"/>
    </source>
</evidence>
<keyword evidence="1" id="KW-0472">Membrane</keyword>
<feature type="transmembrane region" description="Helical" evidence="1">
    <location>
        <begin position="155"/>
        <end position="173"/>
    </location>
</feature>
<dbReference type="AlphaFoldDB" id="A0A6P0C8M1"/>
<sequence length="212" mass="22898">MTQANHQYLAPGFMRTLVWLTIIGSIGLVGGNIVGSIVVPNHDFVADTVSDLAAGRYEIIQDVSLYGFAVSLIALGLASSHVHSGVTRWSLLTFALVLLALCVVIIGARNEYGDGDNEGIVIHIYIVYALGILFTAVFALMALEGGRIAGFLSTVSWGCLALWSIAAPIFFILPTEWDGLWERALGVITVVWAITYAIALRQFAQANRDDTR</sequence>
<keyword evidence="3" id="KW-1185">Reference proteome</keyword>
<dbReference type="RefSeq" id="WP_164353465.1">
    <property type="nucleotide sequence ID" value="NZ_JAABNT010000004.1"/>
</dbReference>
<dbReference type="InterPro" id="IPR009339">
    <property type="entry name" value="DUF998"/>
</dbReference>
<accession>A0A6P0C8M1</accession>
<keyword evidence="1" id="KW-0812">Transmembrane</keyword>
<protein>
    <submittedName>
        <fullName evidence="2">DUF998 domain-containing protein</fullName>
    </submittedName>
</protein>
<feature type="transmembrane region" description="Helical" evidence="1">
    <location>
        <begin position="120"/>
        <end position="143"/>
    </location>
</feature>